<accession>A0A1G2L8I7</accession>
<dbReference type="Proteomes" id="UP000177982">
    <property type="component" value="Unassembled WGS sequence"/>
</dbReference>
<organism evidence="1 2">
    <name type="scientific">Candidatus Sungbacteria bacterium RIFCSPLOWO2_01_FULL_47_10</name>
    <dbReference type="NCBI Taxonomy" id="1802276"/>
    <lineage>
        <taxon>Bacteria</taxon>
        <taxon>Candidatus Sungiibacteriota</taxon>
    </lineage>
</organism>
<proteinExistence type="predicted"/>
<evidence type="ECO:0000313" key="2">
    <source>
        <dbReference type="Proteomes" id="UP000177982"/>
    </source>
</evidence>
<gene>
    <name evidence="1" type="ORF">A2934_02340</name>
</gene>
<sequence length="204" mass="23762">MVHILIFFLIDEYSGIQINYFDGPIVSNPYAEDYEKIIHSFRVINFIRTNDPVQWKTYRNEKYGFEIKYPQDLIINENSPDPASGSGFTFTTKNYYNKFDKSVLRVYVLPKNSFYGLSMEMQFENLKKDSRVEVVKQAHTLVDGLGAEYIILRSGPPTESREWYIAKFVSDDTDQYFQIEGPDISGALSLDEFLMILSSFNFIK</sequence>
<comment type="caution">
    <text evidence="1">The sequence shown here is derived from an EMBL/GenBank/DDBJ whole genome shotgun (WGS) entry which is preliminary data.</text>
</comment>
<protein>
    <submittedName>
        <fullName evidence="1">Uncharacterized protein</fullName>
    </submittedName>
</protein>
<reference evidence="1 2" key="1">
    <citation type="journal article" date="2016" name="Nat. Commun.">
        <title>Thousands of microbial genomes shed light on interconnected biogeochemical processes in an aquifer system.</title>
        <authorList>
            <person name="Anantharaman K."/>
            <person name="Brown C.T."/>
            <person name="Hug L.A."/>
            <person name="Sharon I."/>
            <person name="Castelle C.J."/>
            <person name="Probst A.J."/>
            <person name="Thomas B.C."/>
            <person name="Singh A."/>
            <person name="Wilkins M.J."/>
            <person name="Karaoz U."/>
            <person name="Brodie E.L."/>
            <person name="Williams K.H."/>
            <person name="Hubbard S.S."/>
            <person name="Banfield J.F."/>
        </authorList>
    </citation>
    <scope>NUCLEOTIDE SEQUENCE [LARGE SCALE GENOMIC DNA]</scope>
</reference>
<evidence type="ECO:0000313" key="1">
    <source>
        <dbReference type="EMBL" id="OHA07141.1"/>
    </source>
</evidence>
<dbReference type="AlphaFoldDB" id="A0A1G2L8I7"/>
<name>A0A1G2L8I7_9BACT</name>
<dbReference type="EMBL" id="MHQO01000016">
    <property type="protein sequence ID" value="OHA07141.1"/>
    <property type="molecule type" value="Genomic_DNA"/>
</dbReference>